<feature type="compositionally biased region" description="Low complexity" evidence="2">
    <location>
        <begin position="50"/>
        <end position="66"/>
    </location>
</feature>
<dbReference type="SMART" id="SM00320">
    <property type="entry name" value="WD40"/>
    <property type="match status" value="7"/>
</dbReference>
<feature type="compositionally biased region" description="Basic and acidic residues" evidence="2">
    <location>
        <begin position="535"/>
        <end position="550"/>
    </location>
</feature>
<dbReference type="PANTHER" id="PTHR19847:SF7">
    <property type="entry name" value="DDB1- AND CUL4-ASSOCIATED FACTOR 11"/>
    <property type="match status" value="1"/>
</dbReference>
<feature type="repeat" description="WD" evidence="1">
    <location>
        <begin position="287"/>
        <end position="329"/>
    </location>
</feature>
<dbReference type="Proteomes" id="UP000271974">
    <property type="component" value="Unassembled WGS sequence"/>
</dbReference>
<feature type="region of interest" description="Disordered" evidence="2">
    <location>
        <begin position="1"/>
        <end position="29"/>
    </location>
</feature>
<feature type="compositionally biased region" description="Polar residues" evidence="2">
    <location>
        <begin position="1"/>
        <end position="13"/>
    </location>
</feature>
<organism evidence="3 4">
    <name type="scientific">Elysia chlorotica</name>
    <name type="common">Eastern emerald elysia</name>
    <name type="synonym">Sea slug</name>
    <dbReference type="NCBI Taxonomy" id="188477"/>
    <lineage>
        <taxon>Eukaryota</taxon>
        <taxon>Metazoa</taxon>
        <taxon>Spiralia</taxon>
        <taxon>Lophotrochozoa</taxon>
        <taxon>Mollusca</taxon>
        <taxon>Gastropoda</taxon>
        <taxon>Heterobranchia</taxon>
        <taxon>Euthyneura</taxon>
        <taxon>Panpulmonata</taxon>
        <taxon>Sacoglossa</taxon>
        <taxon>Placobranchoidea</taxon>
        <taxon>Plakobranchidae</taxon>
        <taxon>Elysia</taxon>
    </lineage>
</organism>
<name>A0A433U686_ELYCH</name>
<keyword evidence="1" id="KW-0853">WD repeat</keyword>
<dbReference type="InterPro" id="IPR051859">
    <property type="entry name" value="DCAF"/>
</dbReference>
<dbReference type="Gene3D" id="2.130.10.10">
    <property type="entry name" value="YVTN repeat-like/Quinoprotein amine dehydrogenase"/>
    <property type="match status" value="3"/>
</dbReference>
<evidence type="ECO:0000256" key="2">
    <source>
        <dbReference type="SAM" id="MobiDB-lite"/>
    </source>
</evidence>
<dbReference type="InterPro" id="IPR001680">
    <property type="entry name" value="WD40_rpt"/>
</dbReference>
<dbReference type="FunFam" id="2.130.10.10:FF:000492">
    <property type="entry name" value="LEC14B homolog isoform X2"/>
    <property type="match status" value="1"/>
</dbReference>
<accession>A0A433U686</accession>
<evidence type="ECO:0000313" key="3">
    <source>
        <dbReference type="EMBL" id="RUS89359.1"/>
    </source>
</evidence>
<keyword evidence="4" id="KW-1185">Reference proteome</keyword>
<protein>
    <recommendedName>
        <fullName evidence="5">DDB1- and CUL4-associated factor 11</fullName>
    </recommendedName>
</protein>
<gene>
    <name evidence="3" type="ORF">EGW08_002879</name>
</gene>
<dbReference type="SUPFAM" id="SSF50978">
    <property type="entry name" value="WD40 repeat-like"/>
    <property type="match status" value="1"/>
</dbReference>
<dbReference type="STRING" id="188477.A0A433U686"/>
<feature type="repeat" description="WD" evidence="1">
    <location>
        <begin position="461"/>
        <end position="492"/>
    </location>
</feature>
<feature type="region of interest" description="Disordered" evidence="2">
    <location>
        <begin position="509"/>
        <end position="550"/>
    </location>
</feature>
<reference evidence="3 4" key="1">
    <citation type="submission" date="2019-01" db="EMBL/GenBank/DDBJ databases">
        <title>A draft genome assembly of the solar-powered sea slug Elysia chlorotica.</title>
        <authorList>
            <person name="Cai H."/>
            <person name="Li Q."/>
            <person name="Fang X."/>
            <person name="Li J."/>
            <person name="Curtis N.E."/>
            <person name="Altenburger A."/>
            <person name="Shibata T."/>
            <person name="Feng M."/>
            <person name="Maeda T."/>
            <person name="Schwartz J.A."/>
            <person name="Shigenobu S."/>
            <person name="Lundholm N."/>
            <person name="Nishiyama T."/>
            <person name="Yang H."/>
            <person name="Hasebe M."/>
            <person name="Li S."/>
            <person name="Pierce S.K."/>
            <person name="Wang J."/>
        </authorList>
    </citation>
    <scope>NUCLEOTIDE SEQUENCE [LARGE SCALE GENOMIC DNA]</scope>
    <source>
        <strain evidence="3">EC2010</strain>
        <tissue evidence="3">Whole organism of an adult</tissue>
    </source>
</reference>
<evidence type="ECO:0000313" key="4">
    <source>
        <dbReference type="Proteomes" id="UP000271974"/>
    </source>
</evidence>
<dbReference type="InterPro" id="IPR015943">
    <property type="entry name" value="WD40/YVTN_repeat-like_dom_sf"/>
</dbReference>
<dbReference type="EMBL" id="RQTK01000058">
    <property type="protein sequence ID" value="RUS89359.1"/>
    <property type="molecule type" value="Genomic_DNA"/>
</dbReference>
<sequence>MGVNNSTNRAMSNSDDEAPSVLRPSSPLNGEDLPGIVEYLIRSGQFHFISQSGGDSDSGDNSSDGSEFVTMPSCVPQVNKNPDVTNIEKNDIHTTILQSSGRLAMKRWRHYMSPTMPNMLSMNQLGLNPGQQLSHGDKCVLHSRFLPNFMERKASYNHKAFCGKYSEDGNVFMTACQDTRIRVYNTENDMKLMKSIGARDVGWSVLDTAFSPDGRFAAYSSWSDCIHLCSIHGESDIHESLHIDPGEHSFCIFSLMFSSDNQEILGGANDGHIYVYDTELRKRTLKIHAHDDDVNTVRFANDSSHILYSGGDDGLCKVWDRRTLREQNPAPVGVMAGHSDGITFIDSKGDSRYFISNCKDQTLKLWDVRRFSDSTTVSETKRIVSSMRWDYRWERAPKKRIKRVKGDTSVMTYTGHCILHTLIRCRFSPSHNTGQRYIYSGCATGCVVVYDVLTGQQVCKLDGHSSCVRDVDWHPYKNILMSTSWDGSIGQWIYMDRNVLNGEAGEMMFDTPKPPLPRDRMRRGSFRVSQVKQPKSFEEPKQDKAKGLFD</sequence>
<dbReference type="PROSITE" id="PS50294">
    <property type="entry name" value="WD_REPEATS_REGION"/>
    <property type="match status" value="3"/>
</dbReference>
<evidence type="ECO:0008006" key="5">
    <source>
        <dbReference type="Google" id="ProtNLM"/>
    </source>
</evidence>
<proteinExistence type="predicted"/>
<dbReference type="OrthoDB" id="63070at2759"/>
<dbReference type="Pfam" id="PF00400">
    <property type="entry name" value="WD40"/>
    <property type="match status" value="4"/>
</dbReference>
<feature type="region of interest" description="Disordered" evidence="2">
    <location>
        <begin position="50"/>
        <end position="82"/>
    </location>
</feature>
<feature type="repeat" description="WD" evidence="1">
    <location>
        <begin position="335"/>
        <end position="376"/>
    </location>
</feature>
<dbReference type="PANTHER" id="PTHR19847">
    <property type="entry name" value="DDB1- AND CUL4-ASSOCIATED FACTOR 11"/>
    <property type="match status" value="1"/>
</dbReference>
<comment type="caution">
    <text evidence="3">The sequence shown here is derived from an EMBL/GenBank/DDBJ whole genome shotgun (WGS) entry which is preliminary data.</text>
</comment>
<dbReference type="PROSITE" id="PS50082">
    <property type="entry name" value="WD_REPEATS_2"/>
    <property type="match status" value="3"/>
</dbReference>
<evidence type="ECO:0000256" key="1">
    <source>
        <dbReference type="PROSITE-ProRule" id="PRU00221"/>
    </source>
</evidence>
<dbReference type="AlphaFoldDB" id="A0A433U686"/>
<dbReference type="InterPro" id="IPR036322">
    <property type="entry name" value="WD40_repeat_dom_sf"/>
</dbReference>
<dbReference type="GO" id="GO:0043161">
    <property type="term" value="P:proteasome-mediated ubiquitin-dependent protein catabolic process"/>
    <property type="evidence" value="ECO:0007669"/>
    <property type="project" value="TreeGrafter"/>
</dbReference>
<dbReference type="GO" id="GO:0080008">
    <property type="term" value="C:Cul4-RING E3 ubiquitin ligase complex"/>
    <property type="evidence" value="ECO:0007669"/>
    <property type="project" value="TreeGrafter"/>
</dbReference>